<reference evidence="2 3" key="1">
    <citation type="journal article" date="2018" name="Nat. Genet.">
        <title>Extensive intraspecific gene order and gene structural variations between Mo17 and other maize genomes.</title>
        <authorList>
            <person name="Sun S."/>
            <person name="Zhou Y."/>
            <person name="Chen J."/>
            <person name="Shi J."/>
            <person name="Zhao H."/>
            <person name="Zhao H."/>
            <person name="Song W."/>
            <person name="Zhang M."/>
            <person name="Cui Y."/>
            <person name="Dong X."/>
            <person name="Liu H."/>
            <person name="Ma X."/>
            <person name="Jiao Y."/>
            <person name="Wang B."/>
            <person name="Wei X."/>
            <person name="Stein J.C."/>
            <person name="Glaubitz J.C."/>
            <person name="Lu F."/>
            <person name="Yu G."/>
            <person name="Liang C."/>
            <person name="Fengler K."/>
            <person name="Li B."/>
            <person name="Rafalski A."/>
            <person name="Schnable P.S."/>
            <person name="Ware D.H."/>
            <person name="Buckler E.S."/>
            <person name="Lai J."/>
        </authorList>
    </citation>
    <scope>NUCLEOTIDE SEQUENCE [LARGE SCALE GENOMIC DNA]</scope>
    <source>
        <strain evidence="3">cv. Missouri 17</strain>
        <tissue evidence="2">Seedling</tissue>
    </source>
</reference>
<dbReference type="Gene3D" id="3.40.50.300">
    <property type="entry name" value="P-loop containing nucleotide triphosphate hydrolases"/>
    <property type="match status" value="1"/>
</dbReference>
<sequence>MRAFYAGKKGDESSPSADVVATTREREEKRTMSIYYPAKSPKGPVAAFPLRSALVFFVTSFGFYVCYFSSRQIIALETEAETTASGGGAEPTETRCTNRPAIIPHGPQTRYVHFPRPATYDRGECVCNPVRFFVIVSTQRSGSGWVEALLNSHPNVSSNGEVFSVRERRQNLSSVLGTLDRLYGMDWLTSAAKNECTAAFGFKWMLNQGLMENHRDIVNYFNRKGAMVVFLFRRNTLRRLISVAANNYDRRAKQLNGVHKSHVHSKEEAEVLARFRPELDAPALIPSIRTAQRAVRACLRRFGSTRHMVLYYEDVVRDSRKALSRVQEFLGVPARELSSKHVKIHTRPLPDLVGNWEEVRRMLSGTEYSRFLDDDAQ</sequence>
<evidence type="ECO:0000256" key="1">
    <source>
        <dbReference type="SAM" id="MobiDB-lite"/>
    </source>
</evidence>
<name>A0A3L6DAI7_MAIZE</name>
<evidence type="ECO:0000313" key="2">
    <source>
        <dbReference type="EMBL" id="PWZ05378.1"/>
    </source>
</evidence>
<feature type="region of interest" description="Disordered" evidence="1">
    <location>
        <begin position="1"/>
        <end position="24"/>
    </location>
</feature>
<dbReference type="SUPFAM" id="SSF52540">
    <property type="entry name" value="P-loop containing nucleoside triphosphate hydrolases"/>
    <property type="match status" value="1"/>
</dbReference>
<dbReference type="EMBL" id="NCVQ01000010">
    <property type="protein sequence ID" value="PWZ05378.1"/>
    <property type="molecule type" value="Genomic_DNA"/>
</dbReference>
<dbReference type="Proteomes" id="UP000251960">
    <property type="component" value="Chromosome 9"/>
</dbReference>
<dbReference type="PANTHER" id="PTHR32175">
    <property type="entry name" value="PROTEIN, PUTATIVE, EXPRESSED-RELATED"/>
    <property type="match status" value="1"/>
</dbReference>
<comment type="caution">
    <text evidence="2">The sequence shown here is derived from an EMBL/GenBank/DDBJ whole genome shotgun (WGS) entry which is preliminary data.</text>
</comment>
<evidence type="ECO:0000313" key="3">
    <source>
        <dbReference type="Proteomes" id="UP000251960"/>
    </source>
</evidence>
<dbReference type="InterPro" id="IPR052796">
    <property type="entry name" value="Nod_factor_sulfotransferase"/>
</dbReference>
<feature type="region of interest" description="Disordered" evidence="1">
    <location>
        <begin position="82"/>
        <end position="102"/>
    </location>
</feature>
<organism evidence="2 3">
    <name type="scientific">Zea mays</name>
    <name type="common">Maize</name>
    <dbReference type="NCBI Taxonomy" id="4577"/>
    <lineage>
        <taxon>Eukaryota</taxon>
        <taxon>Viridiplantae</taxon>
        <taxon>Streptophyta</taxon>
        <taxon>Embryophyta</taxon>
        <taxon>Tracheophyta</taxon>
        <taxon>Spermatophyta</taxon>
        <taxon>Magnoliopsida</taxon>
        <taxon>Liliopsida</taxon>
        <taxon>Poales</taxon>
        <taxon>Poaceae</taxon>
        <taxon>PACMAD clade</taxon>
        <taxon>Panicoideae</taxon>
        <taxon>Andropogonodae</taxon>
        <taxon>Andropogoneae</taxon>
        <taxon>Tripsacinae</taxon>
        <taxon>Zea</taxon>
    </lineage>
</organism>
<dbReference type="AlphaFoldDB" id="A0A3L6DAI7"/>
<dbReference type="InterPro" id="IPR027417">
    <property type="entry name" value="P-loop_NTPase"/>
</dbReference>
<gene>
    <name evidence="2" type="primary">nodH_0</name>
    <name evidence="2" type="ORF">Zm00014a_030206</name>
</gene>
<dbReference type="ExpressionAtlas" id="A0A3L6DAI7">
    <property type="expression patterns" value="baseline and differential"/>
</dbReference>
<dbReference type="PANTHER" id="PTHR32175:SF4">
    <property type="entry name" value="SULFOTRANSFERASE"/>
    <property type="match status" value="1"/>
</dbReference>
<proteinExistence type="predicted"/>
<protein>
    <submittedName>
        <fullName evidence="2">Nodulation protein H</fullName>
    </submittedName>
</protein>
<accession>A0A3L6DAI7</accession>